<keyword evidence="1" id="KW-0812">Transmembrane</keyword>
<dbReference type="Proteomes" id="UP000283644">
    <property type="component" value="Unassembled WGS sequence"/>
</dbReference>
<dbReference type="Pfam" id="PF19053">
    <property type="entry name" value="EccD"/>
    <property type="match status" value="1"/>
</dbReference>
<protein>
    <recommendedName>
        <fullName evidence="2">EccD-like transmembrane domain-containing protein</fullName>
    </recommendedName>
</protein>
<dbReference type="InterPro" id="IPR024962">
    <property type="entry name" value="YukD-like"/>
</dbReference>
<keyword evidence="1" id="KW-0472">Membrane</keyword>
<dbReference type="OrthoDB" id="4824971at2"/>
<name>A0A417Y2I8_9ACTN</name>
<feature type="transmembrane region" description="Helical" evidence="1">
    <location>
        <begin position="244"/>
        <end position="265"/>
    </location>
</feature>
<dbReference type="Pfam" id="PF08817">
    <property type="entry name" value="YukD"/>
    <property type="match status" value="1"/>
</dbReference>
<dbReference type="EMBL" id="QXGH01000016">
    <property type="protein sequence ID" value="RHW26785.1"/>
    <property type="molecule type" value="Genomic_DNA"/>
</dbReference>
<keyword evidence="4" id="KW-1185">Reference proteome</keyword>
<feature type="transmembrane region" description="Helical" evidence="1">
    <location>
        <begin position="120"/>
        <end position="138"/>
    </location>
</feature>
<reference evidence="3 4" key="1">
    <citation type="submission" date="2018-09" db="EMBL/GenBank/DDBJ databases">
        <title>Genome sequencing of Nocardioides immobilis CCTCC AB 2017083 for comparison to Nocardioides silvaticus.</title>
        <authorList>
            <person name="Li C."/>
            <person name="Wang G."/>
        </authorList>
    </citation>
    <scope>NUCLEOTIDE SEQUENCE [LARGE SCALE GENOMIC DNA]</scope>
    <source>
        <strain evidence="3 4">CCTCC AB 2017083</strain>
    </source>
</reference>
<dbReference type="Gene3D" id="3.10.20.90">
    <property type="entry name" value="Phosphatidylinositol 3-kinase Catalytic Subunit, Chain A, domain 1"/>
    <property type="match status" value="1"/>
</dbReference>
<accession>A0A417Y2I8</accession>
<dbReference type="InterPro" id="IPR044049">
    <property type="entry name" value="EccD_transm"/>
</dbReference>
<gene>
    <name evidence="3" type="ORF">D0Z08_13265</name>
</gene>
<organism evidence="3 4">
    <name type="scientific">Nocardioides immobilis</name>
    <dbReference type="NCBI Taxonomy" id="2049295"/>
    <lineage>
        <taxon>Bacteria</taxon>
        <taxon>Bacillati</taxon>
        <taxon>Actinomycetota</taxon>
        <taxon>Actinomycetes</taxon>
        <taxon>Propionibacteriales</taxon>
        <taxon>Nocardioidaceae</taxon>
        <taxon>Nocardioides</taxon>
    </lineage>
</organism>
<feature type="domain" description="EccD-like transmembrane" evidence="2">
    <location>
        <begin position="157"/>
        <end position="321"/>
    </location>
</feature>
<evidence type="ECO:0000313" key="4">
    <source>
        <dbReference type="Proteomes" id="UP000283644"/>
    </source>
</evidence>
<evidence type="ECO:0000313" key="3">
    <source>
        <dbReference type="EMBL" id="RHW26785.1"/>
    </source>
</evidence>
<keyword evidence="1" id="KW-1133">Transmembrane helix</keyword>
<proteinExistence type="predicted"/>
<comment type="caution">
    <text evidence="3">The sequence shown here is derived from an EMBL/GenBank/DDBJ whole genome shotgun (WGS) entry which is preliminary data.</text>
</comment>
<feature type="transmembrane region" description="Helical" evidence="1">
    <location>
        <begin position="192"/>
        <end position="210"/>
    </location>
</feature>
<evidence type="ECO:0000256" key="1">
    <source>
        <dbReference type="SAM" id="Phobius"/>
    </source>
</evidence>
<feature type="transmembrane region" description="Helical" evidence="1">
    <location>
        <begin position="303"/>
        <end position="324"/>
    </location>
</feature>
<sequence>MRSRPVSERLLRVTAVAGGRRSDLAVPGGVAVAELVPDLARAVGLLDPAAVYAGYRLHAQGRRLRPDQGLREQGVDDGALLAVAARADEGQPAVHDDLAEATAEAVARVRPWRPADTRRTTCATGLLGLAVGLGALAWDLVPRVTTGWSVVLVLAVLAGNALPALAVAVGVGRADGTPADPDRVEALVVRSTRLLLVGSVVVGLVAVVTVPVVADGTAGAALAVDCCLVLLLRAPRHRSLTQVLVDAAGGLAGLLVIVVAVLLRHPDARPVLAGTLVLAGLVTCGVTRLPPVPAILRARAIDLVETLALVALAPLLLVATHGLARITGG</sequence>
<feature type="transmembrane region" description="Helical" evidence="1">
    <location>
        <begin position="271"/>
        <end position="291"/>
    </location>
</feature>
<feature type="transmembrane region" description="Helical" evidence="1">
    <location>
        <begin position="150"/>
        <end position="171"/>
    </location>
</feature>
<dbReference type="AlphaFoldDB" id="A0A417Y2I8"/>
<evidence type="ECO:0000259" key="2">
    <source>
        <dbReference type="Pfam" id="PF19053"/>
    </source>
</evidence>